<dbReference type="Proteomes" id="UP000323707">
    <property type="component" value="Unassembled WGS sequence"/>
</dbReference>
<dbReference type="AlphaFoldDB" id="A0A5M9QIW3"/>
<name>A0A5M9QIW3_9HELI</name>
<proteinExistence type="predicted"/>
<dbReference type="SUPFAM" id="SSF53335">
    <property type="entry name" value="S-adenosyl-L-methionine-dependent methyltransferases"/>
    <property type="match status" value="1"/>
</dbReference>
<dbReference type="Gene3D" id="3.40.50.150">
    <property type="entry name" value="Vaccinia Virus protein VP39"/>
    <property type="match status" value="1"/>
</dbReference>
<gene>
    <name evidence="2" type="ORF">F4V45_08145</name>
</gene>
<accession>A0A5M9QIW3</accession>
<dbReference type="EMBL" id="VXKE01000021">
    <property type="protein sequence ID" value="KAA8707827.1"/>
    <property type="molecule type" value="Genomic_DNA"/>
</dbReference>
<organism evidence="2 3">
    <name type="scientific">Helicobacter canis</name>
    <dbReference type="NCBI Taxonomy" id="29419"/>
    <lineage>
        <taxon>Bacteria</taxon>
        <taxon>Pseudomonadati</taxon>
        <taxon>Campylobacterota</taxon>
        <taxon>Epsilonproteobacteria</taxon>
        <taxon>Campylobacterales</taxon>
        <taxon>Helicobacteraceae</taxon>
        <taxon>Helicobacter</taxon>
    </lineage>
</organism>
<dbReference type="Pfam" id="PF08242">
    <property type="entry name" value="Methyltransf_12"/>
    <property type="match status" value="1"/>
</dbReference>
<feature type="domain" description="Methyltransferase type 12" evidence="1">
    <location>
        <begin position="326"/>
        <end position="418"/>
    </location>
</feature>
<sequence>MKHWSIMQIAFSKPFDKSATTLLLCFSGFATKPRLLAHLACDIPACNVAICYDYRDLPKMDLTLASAISSQVESSKQVSNTQVPSTLSSTLQELQELIDSHRHCILVAFSLGVSVASRLLASIDRLGAFGLCVAINGTPLGISAKYGIHPRIYARTLEYFDVQEFARAFFGIDDRAEIGEALKARGFSDDCSTLFGSVLECKDELLALQQFCLSVQLPKQAIHFTHAIISSKDCIFSPMVVESSFVQTNTKCHHIDAPHYAFGHFTSWLELLRVCALQVDSRSGFRFWEARRSYTKNAPIQAAMRRKLVELLLTHTGGKAFARVFEFGAGVGDFSALLQANLDYTQFVCNDINNHASILQARLSAHTQVMTFDMHDIKNQPIFAQRFDLIASNACLQWLRAREVLADVASMLADDGVLLLGSFGGQNCYEIRELFGIGLEYIKLAELCGLCESLGLEILHSSSEMIELECGSALGVFRHFRASGVALHTPKRVLSKSALLAYEKRFGGKITYEPIYILARKQLESS</sequence>
<dbReference type="InterPro" id="IPR007398">
    <property type="entry name" value="BioG"/>
</dbReference>
<protein>
    <submittedName>
        <fullName evidence="2">DUF452 family protein</fullName>
    </submittedName>
</protein>
<dbReference type="InterPro" id="IPR029063">
    <property type="entry name" value="SAM-dependent_MTases_sf"/>
</dbReference>
<evidence type="ECO:0000313" key="2">
    <source>
        <dbReference type="EMBL" id="KAA8707827.1"/>
    </source>
</evidence>
<dbReference type="InterPro" id="IPR013217">
    <property type="entry name" value="Methyltransf_12"/>
</dbReference>
<evidence type="ECO:0000313" key="3">
    <source>
        <dbReference type="Proteomes" id="UP000323707"/>
    </source>
</evidence>
<dbReference type="Pfam" id="PF04301">
    <property type="entry name" value="BioG"/>
    <property type="match status" value="1"/>
</dbReference>
<reference evidence="2 3" key="1">
    <citation type="submission" date="2019-09" db="EMBL/GenBank/DDBJ databases">
        <title>Draft genome sequence of various Type strains from the CCUG.</title>
        <authorList>
            <person name="Pineiro-Iglesias B."/>
            <person name="Tunovic T."/>
            <person name="Unosson C."/>
            <person name="Inganas E."/>
            <person name="Ohlen M."/>
            <person name="Cardew S."/>
            <person name="Jensie-Markopoulos S."/>
            <person name="Salva-Serra F."/>
            <person name="Jaen-Luchoro D."/>
            <person name="Karlsson R."/>
            <person name="Svensson-Stadler L."/>
            <person name="Chun J."/>
            <person name="Moore E."/>
        </authorList>
    </citation>
    <scope>NUCLEOTIDE SEQUENCE [LARGE SCALE GENOMIC DNA]</scope>
    <source>
        <strain evidence="2 3">CCUG 32756T</strain>
    </source>
</reference>
<evidence type="ECO:0000259" key="1">
    <source>
        <dbReference type="Pfam" id="PF08242"/>
    </source>
</evidence>
<comment type="caution">
    <text evidence="2">The sequence shown here is derived from an EMBL/GenBank/DDBJ whole genome shotgun (WGS) entry which is preliminary data.</text>
</comment>